<sequence>MAARRRNVALITFGAVGVASLFFYWRQDDFVRLKPVLMDKDLNMRRPGYAVYTAGCKIPDFNPYHWTVASIYRKQHMYACPGRPSFIKLVGNVPSINKVDLWDYYQKEPKSVVCFYQDITRNENKTVPDSEVLYSTRTRLVFGVPLLKERVFVECSSAGAKFHEEFLIVPVLKESVETRCEEATARANSSAERLNVVIIGLDSVSRLNSLRHLKKTRSFLFDNFDVIELYGYNKVGDNSFPNQLPLLTGLSDKEVLTLSPDRYYDNQDFIWDTYADLGYRTLFMEESPRFGLFNYFSNGFREVPTDYYTRPAILAIDTSKQKRFIGGGKGCVGSRVQTEMYLEYTTSLLSFLGNRSYFTYTWISDVTHDNLNSAGYADTPFLRAFERLQNNGVMDRSLVVFLSDHGMRYGPIRRTLVGKYEDRLPFAFLMFPPEFRRKYPEAVRNLKINQYRLTTHYDLHATLLELANFPNRNSSFKTSHGLSLLHEIPESRTCKEASIDAHWCCCHETGDFPAAHRLSRKMARFVLGTVNGWLQEGAPGKCKTLRLQNLIDVYEVSVDPNGDSRYFWVTLSATPGGAFLEATVAVNSTEGMSAERVSRLDWYGAQSSCVKSHFLELYCVCRK</sequence>
<dbReference type="EMBL" id="JABSTQ010009556">
    <property type="protein sequence ID" value="KAG0428185.1"/>
    <property type="molecule type" value="Genomic_DNA"/>
</dbReference>
<keyword evidence="2" id="KW-1185">Reference proteome</keyword>
<name>A0AC60Q377_IXOPE</name>
<protein>
    <submittedName>
        <fullName evidence="1">Uncharacterized protein</fullName>
    </submittedName>
</protein>
<evidence type="ECO:0000313" key="2">
    <source>
        <dbReference type="Proteomes" id="UP000805193"/>
    </source>
</evidence>
<comment type="caution">
    <text evidence="1">The sequence shown here is derived from an EMBL/GenBank/DDBJ whole genome shotgun (WGS) entry which is preliminary data.</text>
</comment>
<reference evidence="1 2" key="1">
    <citation type="journal article" date="2020" name="Cell">
        <title>Large-Scale Comparative Analyses of Tick Genomes Elucidate Their Genetic Diversity and Vector Capacities.</title>
        <authorList>
            <consortium name="Tick Genome and Microbiome Consortium (TIGMIC)"/>
            <person name="Jia N."/>
            <person name="Wang J."/>
            <person name="Shi W."/>
            <person name="Du L."/>
            <person name="Sun Y."/>
            <person name="Zhan W."/>
            <person name="Jiang J.F."/>
            <person name="Wang Q."/>
            <person name="Zhang B."/>
            <person name="Ji P."/>
            <person name="Bell-Sakyi L."/>
            <person name="Cui X.M."/>
            <person name="Yuan T.T."/>
            <person name="Jiang B.G."/>
            <person name="Yang W.F."/>
            <person name="Lam T.T."/>
            <person name="Chang Q.C."/>
            <person name="Ding S.J."/>
            <person name="Wang X.J."/>
            <person name="Zhu J.G."/>
            <person name="Ruan X.D."/>
            <person name="Zhao L."/>
            <person name="Wei J.T."/>
            <person name="Ye R.Z."/>
            <person name="Que T.C."/>
            <person name="Du C.H."/>
            <person name="Zhou Y.H."/>
            <person name="Cheng J.X."/>
            <person name="Dai P.F."/>
            <person name="Guo W.B."/>
            <person name="Han X.H."/>
            <person name="Huang E.J."/>
            <person name="Li L.F."/>
            <person name="Wei W."/>
            <person name="Gao Y.C."/>
            <person name="Liu J.Z."/>
            <person name="Shao H.Z."/>
            <person name="Wang X."/>
            <person name="Wang C.C."/>
            <person name="Yang T.C."/>
            <person name="Huo Q.B."/>
            <person name="Li W."/>
            <person name="Chen H.Y."/>
            <person name="Chen S.E."/>
            <person name="Zhou L.G."/>
            <person name="Ni X.B."/>
            <person name="Tian J.H."/>
            <person name="Sheng Y."/>
            <person name="Liu T."/>
            <person name="Pan Y.S."/>
            <person name="Xia L.Y."/>
            <person name="Li J."/>
            <person name="Zhao F."/>
            <person name="Cao W.C."/>
        </authorList>
    </citation>
    <scope>NUCLEOTIDE SEQUENCE [LARGE SCALE GENOMIC DNA]</scope>
    <source>
        <strain evidence="1">Iper-2018</strain>
    </source>
</reference>
<evidence type="ECO:0000313" key="1">
    <source>
        <dbReference type="EMBL" id="KAG0428185.1"/>
    </source>
</evidence>
<accession>A0AC60Q377</accession>
<proteinExistence type="predicted"/>
<gene>
    <name evidence="1" type="ORF">HPB47_024818</name>
</gene>
<organism evidence="1 2">
    <name type="scientific">Ixodes persulcatus</name>
    <name type="common">Taiga tick</name>
    <dbReference type="NCBI Taxonomy" id="34615"/>
    <lineage>
        <taxon>Eukaryota</taxon>
        <taxon>Metazoa</taxon>
        <taxon>Ecdysozoa</taxon>
        <taxon>Arthropoda</taxon>
        <taxon>Chelicerata</taxon>
        <taxon>Arachnida</taxon>
        <taxon>Acari</taxon>
        <taxon>Parasitiformes</taxon>
        <taxon>Ixodida</taxon>
        <taxon>Ixodoidea</taxon>
        <taxon>Ixodidae</taxon>
        <taxon>Ixodinae</taxon>
        <taxon>Ixodes</taxon>
    </lineage>
</organism>
<dbReference type="Proteomes" id="UP000805193">
    <property type="component" value="Unassembled WGS sequence"/>
</dbReference>